<keyword evidence="3" id="KW-1185">Reference proteome</keyword>
<organism evidence="2 3">
    <name type="scientific">Phytophthora cactorum</name>
    <dbReference type="NCBI Taxonomy" id="29920"/>
    <lineage>
        <taxon>Eukaryota</taxon>
        <taxon>Sar</taxon>
        <taxon>Stramenopiles</taxon>
        <taxon>Oomycota</taxon>
        <taxon>Peronosporomycetes</taxon>
        <taxon>Peronosporales</taxon>
        <taxon>Peronosporaceae</taxon>
        <taxon>Phytophthora</taxon>
    </lineage>
</organism>
<dbReference type="GO" id="GO:0015074">
    <property type="term" value="P:DNA integration"/>
    <property type="evidence" value="ECO:0007669"/>
    <property type="project" value="InterPro"/>
</dbReference>
<feature type="domain" description="Integrase catalytic" evidence="1">
    <location>
        <begin position="1"/>
        <end position="102"/>
    </location>
</feature>
<dbReference type="PANTHER" id="PTHR37984">
    <property type="entry name" value="PROTEIN CBG26694"/>
    <property type="match status" value="1"/>
</dbReference>
<reference evidence="2 3" key="1">
    <citation type="submission" date="2018-01" db="EMBL/GenBank/DDBJ databases">
        <title>Draft genome of the strawberry crown rot pathogen Phytophthora cactorum.</title>
        <authorList>
            <person name="Armitage A.D."/>
            <person name="Lysoe E."/>
            <person name="Nellist C.F."/>
            <person name="Harrison R.J."/>
            <person name="Brurberg M.B."/>
        </authorList>
    </citation>
    <scope>NUCLEOTIDE SEQUENCE [LARGE SCALE GENOMIC DNA]</scope>
    <source>
        <strain evidence="2 3">10300</strain>
    </source>
</reference>
<proteinExistence type="predicted"/>
<dbReference type="InterPro" id="IPR001584">
    <property type="entry name" value="Integrase_cat-core"/>
</dbReference>
<dbReference type="Proteomes" id="UP000251314">
    <property type="component" value="Unassembled WGS sequence"/>
</dbReference>
<sequence>MGRHIHRVYGRKASASRTAQTIAENYGECVFCRFGASDAIRHDREPGFMYDFFRAFNHIVGQRQRATMAYRPQANGTAERMVQTLTRPLKMYVADVNQKDWD</sequence>
<dbReference type="VEuPathDB" id="FungiDB:PC110_g13188"/>
<dbReference type="InterPro" id="IPR012337">
    <property type="entry name" value="RNaseH-like_sf"/>
</dbReference>
<accession>A0A329S0Q8</accession>
<comment type="caution">
    <text evidence="2">The sequence shown here is derived from an EMBL/GenBank/DDBJ whole genome shotgun (WGS) entry which is preliminary data.</text>
</comment>
<name>A0A329S0Q8_9STRA</name>
<dbReference type="InterPro" id="IPR036397">
    <property type="entry name" value="RNaseH_sf"/>
</dbReference>
<protein>
    <recommendedName>
        <fullName evidence="1">Integrase catalytic domain-containing protein</fullName>
    </recommendedName>
</protein>
<evidence type="ECO:0000313" key="2">
    <source>
        <dbReference type="EMBL" id="RAW30464.1"/>
    </source>
</evidence>
<dbReference type="GO" id="GO:0003676">
    <property type="term" value="F:nucleic acid binding"/>
    <property type="evidence" value="ECO:0007669"/>
    <property type="project" value="InterPro"/>
</dbReference>
<evidence type="ECO:0000259" key="1">
    <source>
        <dbReference type="PROSITE" id="PS50994"/>
    </source>
</evidence>
<dbReference type="SUPFAM" id="SSF53098">
    <property type="entry name" value="Ribonuclease H-like"/>
    <property type="match status" value="1"/>
</dbReference>
<dbReference type="PANTHER" id="PTHR37984:SF5">
    <property type="entry name" value="PROTEIN NYNRIN-LIKE"/>
    <property type="match status" value="1"/>
</dbReference>
<dbReference type="OrthoDB" id="107161at2759"/>
<gene>
    <name evidence="2" type="ORF">PC110_g13188</name>
</gene>
<dbReference type="InterPro" id="IPR050951">
    <property type="entry name" value="Retrovirus_Pol_polyprotein"/>
</dbReference>
<dbReference type="PROSITE" id="PS50994">
    <property type="entry name" value="INTEGRASE"/>
    <property type="match status" value="1"/>
</dbReference>
<evidence type="ECO:0000313" key="3">
    <source>
        <dbReference type="Proteomes" id="UP000251314"/>
    </source>
</evidence>
<dbReference type="AlphaFoldDB" id="A0A329S0Q8"/>
<dbReference type="EMBL" id="MJFZ01000370">
    <property type="protein sequence ID" value="RAW30464.1"/>
    <property type="molecule type" value="Genomic_DNA"/>
</dbReference>
<dbReference type="Gene3D" id="3.30.420.10">
    <property type="entry name" value="Ribonuclease H-like superfamily/Ribonuclease H"/>
    <property type="match status" value="1"/>
</dbReference>